<reference evidence="1 2" key="1">
    <citation type="submission" date="2019-04" db="EMBL/GenBank/DDBJ databases">
        <title>Genome of a novel bacterium Candidatus Jettenia ecosi reconstructed from metagenome of an anammox bioreactor.</title>
        <authorList>
            <person name="Mardanov A.V."/>
            <person name="Beletsky A.V."/>
            <person name="Ravin N.V."/>
            <person name="Botchkova E.A."/>
            <person name="Litti Y.V."/>
            <person name="Nozhevnikova A.N."/>
        </authorList>
    </citation>
    <scope>NUCLEOTIDE SEQUENCE [LARGE SCALE GENOMIC DNA]</scope>
    <source>
        <strain evidence="1">J2</strain>
    </source>
</reference>
<dbReference type="AlphaFoldDB" id="A0A533QA29"/>
<evidence type="ECO:0000313" key="1">
    <source>
        <dbReference type="EMBL" id="TLD41556.1"/>
    </source>
</evidence>
<dbReference type="EMBL" id="SULG01000043">
    <property type="protein sequence ID" value="TLD41556.1"/>
    <property type="molecule type" value="Genomic_DNA"/>
</dbReference>
<gene>
    <name evidence="1" type="ORF">JETT_2160</name>
</gene>
<organism evidence="1 2">
    <name type="scientific">Candidatus Jettenia ecosi</name>
    <dbReference type="NCBI Taxonomy" id="2494326"/>
    <lineage>
        <taxon>Bacteria</taxon>
        <taxon>Pseudomonadati</taxon>
        <taxon>Planctomycetota</taxon>
        <taxon>Candidatus Brocadiia</taxon>
        <taxon>Candidatus Brocadiales</taxon>
        <taxon>Candidatus Brocadiaceae</taxon>
        <taxon>Candidatus Jettenia</taxon>
    </lineage>
</organism>
<dbReference type="Proteomes" id="UP000319783">
    <property type="component" value="Unassembled WGS sequence"/>
</dbReference>
<protein>
    <submittedName>
        <fullName evidence="1">Uncharacterized protein</fullName>
    </submittedName>
</protein>
<accession>A0A533QA29</accession>
<evidence type="ECO:0000313" key="2">
    <source>
        <dbReference type="Proteomes" id="UP000319783"/>
    </source>
</evidence>
<proteinExistence type="predicted"/>
<comment type="caution">
    <text evidence="1">The sequence shown here is derived from an EMBL/GenBank/DDBJ whole genome shotgun (WGS) entry which is preliminary data.</text>
</comment>
<name>A0A533QA29_9BACT</name>
<sequence length="37" mass="4360">MGMTNGGLWIKLKNLLKKKFLPYNISIRQPFRVALRN</sequence>